<dbReference type="PANTHER" id="PTHR22948:SF29">
    <property type="entry name" value="FI02030P-RELATED"/>
    <property type="match status" value="1"/>
</dbReference>
<sequence>MTQQHNFYLLKLGLPGTSKSEVLQGQYAKLVLPAATSDYMDAIVTYVESWTTVHVQLPHAYLLLSKLQKKLQQTYDHSKSLSNPISGSAGIMKYGLQSECYRVLIIKRIDPTLILIRFVDFGYTDVAAKELIHPIPESLTDVPAQAFPIRMELKHSIAGSMSLSAFRKYLTNAQVIIQLGNQIINDSFTGIIYITDEKNKWHWMDEAIQSEMPIKKLRVNVNDNINDDVMLHFDDDINHSKRIKPFGKTEKLEYLDDPEMIDQQRNSDDSISNDKKNKKVDSSGSRRKHDNRRKIFRNHVSENDYPEVQYQPMIETQKKETNRKRSSKQYFGTLQQITSHQPQYISNFTDLKTSSNSNSSSITIIFAITLVSVAAFILLALFFRKRKWISSVVKKRMEDKKDEEASKDSYKDD</sequence>
<dbReference type="EnsemblMetazoa" id="OVOC12506.1">
    <property type="protein sequence ID" value="OVOC12506.1"/>
    <property type="gene ID" value="WBGene00249315"/>
</dbReference>
<dbReference type="InterPro" id="IPR002999">
    <property type="entry name" value="Tudor"/>
</dbReference>
<dbReference type="InterPro" id="IPR050621">
    <property type="entry name" value="Tudor_domain_containing"/>
</dbReference>
<evidence type="ECO:0000313" key="4">
    <source>
        <dbReference type="EnsemblMetazoa" id="OVOC12506.1"/>
    </source>
</evidence>
<dbReference type="EMBL" id="CMVM020000500">
    <property type="status" value="NOT_ANNOTATED_CDS"/>
    <property type="molecule type" value="Genomic_DNA"/>
</dbReference>
<feature type="region of interest" description="Disordered" evidence="1">
    <location>
        <begin position="254"/>
        <end position="302"/>
    </location>
</feature>
<keyword evidence="2" id="KW-1133">Transmembrane helix</keyword>
<proteinExistence type="predicted"/>
<protein>
    <submittedName>
        <fullName evidence="4">Tudor domain-containing protein</fullName>
    </submittedName>
</protein>
<dbReference type="SUPFAM" id="SSF63748">
    <property type="entry name" value="Tudor/PWWP/MBT"/>
    <property type="match status" value="1"/>
</dbReference>
<evidence type="ECO:0000256" key="2">
    <source>
        <dbReference type="SAM" id="Phobius"/>
    </source>
</evidence>
<evidence type="ECO:0000313" key="5">
    <source>
        <dbReference type="Proteomes" id="UP000024404"/>
    </source>
</evidence>
<dbReference type="Proteomes" id="UP000024404">
    <property type="component" value="Unassembled WGS sequence"/>
</dbReference>
<name>A0A8R1XNN8_ONCVO</name>
<accession>A0A8R1XNN8</accession>
<organism evidence="4 5">
    <name type="scientific">Onchocerca volvulus</name>
    <dbReference type="NCBI Taxonomy" id="6282"/>
    <lineage>
        <taxon>Eukaryota</taxon>
        <taxon>Metazoa</taxon>
        <taxon>Ecdysozoa</taxon>
        <taxon>Nematoda</taxon>
        <taxon>Chromadorea</taxon>
        <taxon>Rhabditida</taxon>
        <taxon>Spirurina</taxon>
        <taxon>Spiruromorpha</taxon>
        <taxon>Filarioidea</taxon>
        <taxon>Onchocercidae</taxon>
        <taxon>Onchocerca</taxon>
    </lineage>
</organism>
<dbReference type="AlphaFoldDB" id="A0A8R1XNN8"/>
<dbReference type="Gene3D" id="2.30.30.140">
    <property type="match status" value="1"/>
</dbReference>
<dbReference type="Pfam" id="PF00567">
    <property type="entry name" value="TUDOR"/>
    <property type="match status" value="1"/>
</dbReference>
<feature type="transmembrane region" description="Helical" evidence="2">
    <location>
        <begin position="362"/>
        <end position="383"/>
    </location>
</feature>
<feature type="compositionally biased region" description="Basic and acidic residues" evidence="1">
    <location>
        <begin position="265"/>
        <end position="281"/>
    </location>
</feature>
<feature type="compositionally biased region" description="Basic residues" evidence="1">
    <location>
        <begin position="285"/>
        <end position="297"/>
    </location>
</feature>
<dbReference type="PANTHER" id="PTHR22948">
    <property type="entry name" value="TUDOR DOMAIN CONTAINING PROTEIN"/>
    <property type="match status" value="1"/>
</dbReference>
<evidence type="ECO:0000256" key="1">
    <source>
        <dbReference type="SAM" id="MobiDB-lite"/>
    </source>
</evidence>
<evidence type="ECO:0000259" key="3">
    <source>
        <dbReference type="Pfam" id="PF00567"/>
    </source>
</evidence>
<reference evidence="5" key="1">
    <citation type="submission" date="2013-10" db="EMBL/GenBank/DDBJ databases">
        <title>Genome sequencing of Onchocerca volvulus.</title>
        <authorList>
            <person name="Cotton J."/>
            <person name="Tsai J."/>
            <person name="Stanley E."/>
            <person name="Tracey A."/>
            <person name="Holroyd N."/>
            <person name="Lustigman S."/>
            <person name="Berriman M."/>
        </authorList>
    </citation>
    <scope>NUCLEOTIDE SEQUENCE</scope>
</reference>
<keyword evidence="5" id="KW-1185">Reference proteome</keyword>
<reference evidence="4" key="2">
    <citation type="submission" date="2022-06" db="UniProtKB">
        <authorList>
            <consortium name="EnsemblMetazoa"/>
        </authorList>
    </citation>
    <scope>IDENTIFICATION</scope>
</reference>
<keyword evidence="2" id="KW-0472">Membrane</keyword>
<feature type="domain" description="Tudor" evidence="3">
    <location>
        <begin position="37"/>
        <end position="152"/>
    </location>
</feature>
<keyword evidence="2" id="KW-0812">Transmembrane</keyword>